<name>A0A0V1H0Z2_TRIPS</name>
<evidence type="ECO:0000256" key="1">
    <source>
        <dbReference type="SAM" id="MobiDB-lite"/>
    </source>
</evidence>
<evidence type="ECO:0000313" key="2">
    <source>
        <dbReference type="EMBL" id="KRZ04285.1"/>
    </source>
</evidence>
<gene>
    <name evidence="2" type="ORF">T4C_1105</name>
</gene>
<dbReference type="Proteomes" id="UP000054826">
    <property type="component" value="Unassembled WGS sequence"/>
</dbReference>
<sequence length="77" mass="8859">MNSSRCRYGDSHLCPEESSIDKVLSTNNELFKINMLFILTTINSSHCVHRPVYSESSIKENELPQKENIKESTHYSP</sequence>
<reference evidence="2 3" key="1">
    <citation type="submission" date="2015-01" db="EMBL/GenBank/DDBJ databases">
        <title>Evolution of Trichinella species and genotypes.</title>
        <authorList>
            <person name="Korhonen P.K."/>
            <person name="Edoardo P."/>
            <person name="Giuseppe L.R."/>
            <person name="Gasser R.B."/>
        </authorList>
    </citation>
    <scope>NUCLEOTIDE SEQUENCE [LARGE SCALE GENOMIC DNA]</scope>
    <source>
        <strain evidence="2">ISS176</strain>
    </source>
</reference>
<comment type="caution">
    <text evidence="2">The sequence shown here is derived from an EMBL/GenBank/DDBJ whole genome shotgun (WGS) entry which is preliminary data.</text>
</comment>
<dbReference type="EMBL" id="JYDV01000739">
    <property type="protein sequence ID" value="KRZ04285.1"/>
    <property type="molecule type" value="Genomic_DNA"/>
</dbReference>
<proteinExistence type="predicted"/>
<evidence type="ECO:0000313" key="3">
    <source>
        <dbReference type="Proteomes" id="UP000054826"/>
    </source>
</evidence>
<feature type="region of interest" description="Disordered" evidence="1">
    <location>
        <begin position="55"/>
        <end position="77"/>
    </location>
</feature>
<dbReference type="AlphaFoldDB" id="A0A0V1H0Z2"/>
<feature type="compositionally biased region" description="Basic and acidic residues" evidence="1">
    <location>
        <begin position="57"/>
        <end position="77"/>
    </location>
</feature>
<accession>A0A0V1H0Z2</accession>
<protein>
    <submittedName>
        <fullName evidence="2">Uncharacterized protein</fullName>
    </submittedName>
</protein>
<organism evidence="2 3">
    <name type="scientific">Trichinella pseudospiralis</name>
    <name type="common">Parasitic roundworm</name>
    <dbReference type="NCBI Taxonomy" id="6337"/>
    <lineage>
        <taxon>Eukaryota</taxon>
        <taxon>Metazoa</taxon>
        <taxon>Ecdysozoa</taxon>
        <taxon>Nematoda</taxon>
        <taxon>Enoplea</taxon>
        <taxon>Dorylaimia</taxon>
        <taxon>Trichinellida</taxon>
        <taxon>Trichinellidae</taxon>
        <taxon>Trichinella</taxon>
    </lineage>
</organism>